<dbReference type="Proteomes" id="UP000001194">
    <property type="component" value="Unassembled WGS sequence"/>
</dbReference>
<dbReference type="GeneID" id="6086341"/>
<evidence type="ECO:0000313" key="4">
    <source>
        <dbReference type="Proteomes" id="UP000001194"/>
    </source>
</evidence>
<protein>
    <submittedName>
        <fullName evidence="3">Predicted protein</fullName>
    </submittedName>
</protein>
<evidence type="ECO:0000256" key="1">
    <source>
        <dbReference type="SAM" id="Coils"/>
    </source>
</evidence>
<dbReference type="InParanoid" id="B0E3C0"/>
<feature type="coiled-coil region" evidence="1">
    <location>
        <begin position="156"/>
        <end position="183"/>
    </location>
</feature>
<keyword evidence="1" id="KW-0175">Coiled coil</keyword>
<evidence type="ECO:0000313" key="3">
    <source>
        <dbReference type="EMBL" id="EDQ98658.1"/>
    </source>
</evidence>
<evidence type="ECO:0000256" key="2">
    <source>
        <dbReference type="SAM" id="MobiDB-lite"/>
    </source>
</evidence>
<organism evidence="4">
    <name type="scientific">Laccaria bicolor (strain S238N-H82 / ATCC MYA-4686)</name>
    <name type="common">Bicoloured deceiver</name>
    <name type="synonym">Laccaria laccata var. bicolor</name>
    <dbReference type="NCBI Taxonomy" id="486041"/>
    <lineage>
        <taxon>Eukaryota</taxon>
        <taxon>Fungi</taxon>
        <taxon>Dikarya</taxon>
        <taxon>Basidiomycota</taxon>
        <taxon>Agaricomycotina</taxon>
        <taxon>Agaricomycetes</taxon>
        <taxon>Agaricomycetidae</taxon>
        <taxon>Agaricales</taxon>
        <taxon>Agaricineae</taxon>
        <taxon>Hydnangiaceae</taxon>
        <taxon>Laccaria</taxon>
    </lineage>
</organism>
<name>B0E3C0_LACBS</name>
<dbReference type="RefSeq" id="XP_001890690.1">
    <property type="nucleotide sequence ID" value="XM_001890655.1"/>
</dbReference>
<dbReference type="AlphaFoldDB" id="B0E3C0"/>
<dbReference type="EMBL" id="DS547224">
    <property type="protein sequence ID" value="EDQ98658.1"/>
    <property type="molecule type" value="Genomic_DNA"/>
</dbReference>
<accession>B0E3C0</accession>
<keyword evidence="4" id="KW-1185">Reference proteome</keyword>
<gene>
    <name evidence="3" type="ORF">LACBIDRAFT_298353</name>
</gene>
<proteinExistence type="predicted"/>
<reference evidence="3 4" key="1">
    <citation type="journal article" date="2008" name="Nature">
        <title>The genome of Laccaria bicolor provides insights into mycorrhizal symbiosis.</title>
        <authorList>
            <person name="Martin F."/>
            <person name="Aerts A."/>
            <person name="Ahren D."/>
            <person name="Brun A."/>
            <person name="Danchin E.G.J."/>
            <person name="Duchaussoy F."/>
            <person name="Gibon J."/>
            <person name="Kohler A."/>
            <person name="Lindquist E."/>
            <person name="Pereda V."/>
            <person name="Salamov A."/>
            <person name="Shapiro H.J."/>
            <person name="Wuyts J."/>
            <person name="Blaudez D."/>
            <person name="Buee M."/>
            <person name="Brokstein P."/>
            <person name="Canbaeck B."/>
            <person name="Cohen D."/>
            <person name="Courty P.E."/>
            <person name="Coutinho P.M."/>
            <person name="Delaruelle C."/>
            <person name="Detter J.C."/>
            <person name="Deveau A."/>
            <person name="DiFazio S."/>
            <person name="Duplessis S."/>
            <person name="Fraissinet-Tachet L."/>
            <person name="Lucic E."/>
            <person name="Frey-Klett P."/>
            <person name="Fourrey C."/>
            <person name="Feussner I."/>
            <person name="Gay G."/>
            <person name="Grimwood J."/>
            <person name="Hoegger P.J."/>
            <person name="Jain P."/>
            <person name="Kilaru S."/>
            <person name="Labbe J."/>
            <person name="Lin Y.C."/>
            <person name="Legue V."/>
            <person name="Le Tacon F."/>
            <person name="Marmeisse R."/>
            <person name="Melayah D."/>
            <person name="Montanini B."/>
            <person name="Muratet M."/>
            <person name="Nehls U."/>
            <person name="Niculita-Hirzel H."/>
            <person name="Oudot-Le Secq M.P."/>
            <person name="Peter M."/>
            <person name="Quesneville H."/>
            <person name="Rajashekar B."/>
            <person name="Reich M."/>
            <person name="Rouhier N."/>
            <person name="Schmutz J."/>
            <person name="Yin T."/>
            <person name="Chalot M."/>
            <person name="Henrissat B."/>
            <person name="Kuees U."/>
            <person name="Lucas S."/>
            <person name="Van de Peer Y."/>
            <person name="Podila G.K."/>
            <person name="Polle A."/>
            <person name="Pukkila P.J."/>
            <person name="Richardson P.M."/>
            <person name="Rouze P."/>
            <person name="Sanders I.R."/>
            <person name="Stajich J.E."/>
            <person name="Tunlid A."/>
            <person name="Tuskan G."/>
            <person name="Grigoriev I.V."/>
        </authorList>
    </citation>
    <scope>NUCLEOTIDE SEQUENCE [LARGE SCALE GENOMIC DNA]</scope>
    <source>
        <strain evidence="4">S238N-H82 / ATCC MYA-4686</strain>
    </source>
</reference>
<feature type="region of interest" description="Disordered" evidence="2">
    <location>
        <begin position="132"/>
        <end position="151"/>
    </location>
</feature>
<sequence length="204" mass="22639">MIHRNVRNSANYRRLRLAPYKINTNGTRLSVGTARMSRSQATLADEDKASDVVMPEAFQYEELRAAHALDDVRTLSPDTPTFPSPFAQALQAENHSLAQAFQGQNHSPPASVFVALQQHQYHTEDLPMVLSSRNTSPSPMSEFDIEGDSSESAEMMASLTERVQELSDSLQGLLESLARKEDEQPTRVMEIKVDGSTLCSIAFK</sequence>
<dbReference type="KEGG" id="lbc:LACBIDRAFT_298353"/>
<dbReference type="HOGENOM" id="CLU_1250851_0_0_1"/>